<evidence type="ECO:0000256" key="2">
    <source>
        <dbReference type="ARBA" id="ARBA00023239"/>
    </source>
</evidence>
<dbReference type="PIRSF" id="PIRSF029755">
    <property type="entry name" value="UCP029755"/>
    <property type="match status" value="1"/>
</dbReference>
<evidence type="ECO:0000256" key="3">
    <source>
        <dbReference type="HAMAP-Rule" id="MF_01830"/>
    </source>
</evidence>
<accession>A0A250B4G5</accession>
<dbReference type="PANTHER" id="PTHR32022:SF10">
    <property type="entry name" value="D-GLUTAMATE CYCLASE, MITOCHONDRIAL"/>
    <property type="match status" value="1"/>
</dbReference>
<dbReference type="EMBL" id="CP014136">
    <property type="protein sequence ID" value="ATA21069.1"/>
    <property type="molecule type" value="Genomic_DNA"/>
</dbReference>
<dbReference type="AlphaFoldDB" id="A0A250B4G5"/>
<evidence type="ECO:0000256" key="1">
    <source>
        <dbReference type="ARBA" id="ARBA00007896"/>
    </source>
</evidence>
<dbReference type="EC" id="4.2.1.-" evidence="3"/>
<dbReference type="InterPro" id="IPR016938">
    <property type="entry name" value="UPF0317"/>
</dbReference>
<dbReference type="GO" id="GO:0016829">
    <property type="term" value="F:lyase activity"/>
    <property type="evidence" value="ECO:0007669"/>
    <property type="project" value="UniProtKB-KW"/>
</dbReference>
<dbReference type="OrthoDB" id="149585at2"/>
<dbReference type="InterPro" id="IPR038021">
    <property type="entry name" value="Putative_hydro-lyase"/>
</dbReference>
<dbReference type="Gene3D" id="3.40.1640.10">
    <property type="entry name" value="PSTPO5379-like"/>
    <property type="match status" value="1"/>
</dbReference>
<proteinExistence type="inferred from homology"/>
<dbReference type="Proteomes" id="UP000217182">
    <property type="component" value="Chromosome"/>
</dbReference>
<dbReference type="KEGG" id="gqu:AWC35_17920"/>
<dbReference type="FunFam" id="3.30.2040.10:FF:000001">
    <property type="entry name" value="D-glutamate cyclase, mitochondrial"/>
    <property type="match status" value="1"/>
</dbReference>
<reference evidence="4 5" key="1">
    <citation type="submission" date="2016-01" db="EMBL/GenBank/DDBJ databases">
        <authorList>
            <person name="Oliw E.H."/>
        </authorList>
    </citation>
    <scope>NUCLEOTIDE SEQUENCE [LARGE SCALE GENOMIC DNA]</scope>
    <source>
        <strain evidence="4 5">FRB97</strain>
    </source>
</reference>
<dbReference type="Gene3D" id="3.30.2040.10">
    <property type="entry name" value="PSTPO5379-like domain"/>
    <property type="match status" value="1"/>
</dbReference>
<comment type="similarity">
    <text evidence="1 3">Belongs to the D-glutamate cyclase family.</text>
</comment>
<dbReference type="SUPFAM" id="SSF160920">
    <property type="entry name" value="PSTPO5379-like"/>
    <property type="match status" value="1"/>
</dbReference>
<sequence length="261" mass="28404">MATIWHNPAEFRQAVRQRRFTVPTAGQCPGYTQGNLAVLPHKYADAFLRFARLNLKSCPVIGMTEPGNSKVPELGDVDIKTDFPSYYVFHDGKRVAEVENLHDVWRDDLVGFVIGCSYSFEDALLDAGIPIRHIEQGTNVPMYITNIANGRAGDFAGNMVVSMRPMTPAQAIRAVQVTSRFPDVHGAPVHLGDPALIGISDIDAPDFGGRSLINSGEIPVFWACGVTPQEAIRSAGLPFAITHAPGHMVVTDIRNSHLAAF</sequence>
<dbReference type="PANTHER" id="PTHR32022">
    <property type="entry name" value="D-GLUTAMATE CYCLASE, MITOCHONDRIAL"/>
    <property type="match status" value="1"/>
</dbReference>
<name>A0A250B4G5_9GAMM</name>
<keyword evidence="5" id="KW-1185">Reference proteome</keyword>
<protein>
    <recommendedName>
        <fullName evidence="3">Putative hydro-lyase AWC35_17920</fullName>
        <ecNumber evidence="3">4.2.1.-</ecNumber>
    </recommendedName>
</protein>
<dbReference type="Pfam" id="PF07286">
    <property type="entry name" value="D-Glu_cyclase"/>
    <property type="match status" value="1"/>
</dbReference>
<organism evidence="4 5">
    <name type="scientific">Gibbsiella quercinecans</name>
    <dbReference type="NCBI Taxonomy" id="929813"/>
    <lineage>
        <taxon>Bacteria</taxon>
        <taxon>Pseudomonadati</taxon>
        <taxon>Pseudomonadota</taxon>
        <taxon>Gammaproteobacteria</taxon>
        <taxon>Enterobacterales</taxon>
        <taxon>Yersiniaceae</taxon>
        <taxon>Gibbsiella</taxon>
    </lineage>
</organism>
<evidence type="ECO:0000313" key="4">
    <source>
        <dbReference type="EMBL" id="ATA21069.1"/>
    </source>
</evidence>
<gene>
    <name evidence="4" type="ORF">AWC35_17920</name>
</gene>
<keyword evidence="2 3" id="KW-0456">Lyase</keyword>
<dbReference type="RefSeq" id="WP_095847651.1">
    <property type="nucleotide sequence ID" value="NZ_CP014136.1"/>
</dbReference>
<dbReference type="NCBIfam" id="NF003969">
    <property type="entry name" value="PRK05463.1"/>
    <property type="match status" value="1"/>
</dbReference>
<evidence type="ECO:0000313" key="5">
    <source>
        <dbReference type="Proteomes" id="UP000217182"/>
    </source>
</evidence>
<dbReference type="HAMAP" id="MF_01830">
    <property type="entry name" value="Hydro_lyase"/>
    <property type="match status" value="1"/>
</dbReference>
<dbReference type="InterPro" id="IPR009906">
    <property type="entry name" value="D-Glu_cyclase"/>
</dbReference>